<comment type="caution">
    <text evidence="1">The sequence shown here is derived from an EMBL/GenBank/DDBJ whole genome shotgun (WGS) entry which is preliminary data.</text>
</comment>
<proteinExistence type="predicted"/>
<keyword evidence="2" id="KW-1185">Reference proteome</keyword>
<sequence>MKWRLLELPTECQSFITNQIACFYAWVCSRRLDADRGRRNSRLQRRARVSGLKL</sequence>
<evidence type="ECO:0000313" key="1">
    <source>
        <dbReference type="EMBL" id="CAI0414045.1"/>
    </source>
</evidence>
<reference evidence="1" key="1">
    <citation type="submission" date="2022-08" db="EMBL/GenBank/DDBJ databases">
        <authorList>
            <person name="Gutierrez-Valencia J."/>
        </authorList>
    </citation>
    <scope>NUCLEOTIDE SEQUENCE</scope>
</reference>
<evidence type="ECO:0000313" key="2">
    <source>
        <dbReference type="Proteomes" id="UP001154282"/>
    </source>
</evidence>
<protein>
    <submittedName>
        <fullName evidence="1">Uncharacterized protein</fullName>
    </submittedName>
</protein>
<dbReference type="Proteomes" id="UP001154282">
    <property type="component" value="Unassembled WGS sequence"/>
</dbReference>
<dbReference type="EMBL" id="CAMGYJ010000005">
    <property type="protein sequence ID" value="CAI0414045.1"/>
    <property type="molecule type" value="Genomic_DNA"/>
</dbReference>
<name>A0AAV0JYA6_9ROSI</name>
<accession>A0AAV0JYA6</accession>
<gene>
    <name evidence="1" type="ORF">LITE_LOCUS16156</name>
</gene>
<organism evidence="1 2">
    <name type="scientific">Linum tenue</name>
    <dbReference type="NCBI Taxonomy" id="586396"/>
    <lineage>
        <taxon>Eukaryota</taxon>
        <taxon>Viridiplantae</taxon>
        <taxon>Streptophyta</taxon>
        <taxon>Embryophyta</taxon>
        <taxon>Tracheophyta</taxon>
        <taxon>Spermatophyta</taxon>
        <taxon>Magnoliopsida</taxon>
        <taxon>eudicotyledons</taxon>
        <taxon>Gunneridae</taxon>
        <taxon>Pentapetalae</taxon>
        <taxon>rosids</taxon>
        <taxon>fabids</taxon>
        <taxon>Malpighiales</taxon>
        <taxon>Linaceae</taxon>
        <taxon>Linum</taxon>
    </lineage>
</organism>
<dbReference type="AlphaFoldDB" id="A0AAV0JYA6"/>